<sequence>MATNWNAVLSNANSLVDILVILRKVLAALDVKADLTTIDEAINEIQGFKDDVDAQIRIFSEVIDRINDEFDGAVASLKDAIEIAAAGGAGENGWTDLLVAATSGRTQRDKNFEFATIKDFEGVDNAEKLFNALATNRLIEIREPLNVIFSDPNKAKSVLSKLENLSVQSPTTIQLPAAILNFDSEYIFKYTKNHSLLNIIGADSVGISIDSVVSSNGADGSWDVTYALADASQVNVGDFLKIDKVVCGATWFEALPVRKANPGELVVGFNKMGNASVSGSTVTLSGTSLNARPSNWLDPGDLFHYKGQSRAVVSVDDTARTITIASAFESGSGGDDFDADANRFQWWYYTKPSVGTISISGANVSGVGTTFLNDVNVGDILLFNGCMAQVTAVNSDTSLVIDVSIHNISNIRFTALKVSMIQHEGTWKVTQKDGNKVTVQIKNWNMYQTELRDNAGNVTSPYFKGFAPPVKGWVGATAKVLKTVLKQANNAGSGFVGEQSGAIKFIDNLIVEGGAGGTGLLLKGQNASYEAIQSNIVCGQNFAVSGFNRCVWGFGGSRLQAPYAHFIGSTSNAIDLGDGGAAYLRGAVVAGSGGIGLLISGNFCRLSEVRLIGNKLQGMRTDAGGNFYGDSGFVYGNASHGLMIVNVSGGQFADGFTLSNGGNGINVQNGGGGRYSRNLAACNKHHQMSFTGSMVEAGQAWATGAKAGRSGIVVSASQAYLFAAAATGNSVVGLYTLDSANVSARNNYLSKNGVNGANIQNLSSVVANGSYVEGNYGPNNVVIATGSSANGFSTGQSAQVTGAIATTYTTLTNGGVITYQKNAAYGYVFGEIEVFGSSMTAVSGKAYFRAGSSPQTSKISGHANFSVATGVLDGSNGTPGNLIVSTHTDGNIYIANQTGGAITISTLLKGNIL</sequence>
<accession>N9RLG7</accession>
<reference evidence="1 2" key="1">
    <citation type="submission" date="2013-02" db="EMBL/GenBank/DDBJ databases">
        <title>The Genome Sequence of Acinetobacter sp. CIP 70.18.</title>
        <authorList>
            <consortium name="The Broad Institute Genome Sequencing Platform"/>
            <consortium name="The Broad Institute Genome Sequencing Center for Infectious Disease"/>
            <person name="Cerqueira G."/>
            <person name="Feldgarden M."/>
            <person name="Courvalin P."/>
            <person name="Perichon B."/>
            <person name="Grillot-Courvalin C."/>
            <person name="Clermont D."/>
            <person name="Rocha E."/>
            <person name="Yoon E.-J."/>
            <person name="Nemec A."/>
            <person name="Walker B."/>
            <person name="Young S.K."/>
            <person name="Zeng Q."/>
            <person name="Gargeya S."/>
            <person name="Fitzgerald M."/>
            <person name="Haas B."/>
            <person name="Abouelleil A."/>
            <person name="Alvarado L."/>
            <person name="Arachchi H.M."/>
            <person name="Berlin A.M."/>
            <person name="Chapman S.B."/>
            <person name="Dewar J."/>
            <person name="Goldberg J."/>
            <person name="Griggs A."/>
            <person name="Gujja S."/>
            <person name="Hansen M."/>
            <person name="Howarth C."/>
            <person name="Imamovic A."/>
            <person name="Larimer J."/>
            <person name="McCowan C."/>
            <person name="Murphy C."/>
            <person name="Neiman D."/>
            <person name="Pearson M."/>
            <person name="Priest M."/>
            <person name="Roberts A."/>
            <person name="Saif S."/>
            <person name="Shea T."/>
            <person name="Sisk P."/>
            <person name="Sykes S."/>
            <person name="Wortman J."/>
            <person name="Nusbaum C."/>
            <person name="Birren B."/>
        </authorList>
    </citation>
    <scope>NUCLEOTIDE SEQUENCE [LARGE SCALE GENOMIC DNA]</scope>
    <source>
        <strain evidence="1 2">CIP 70.18</strain>
    </source>
</reference>
<proteinExistence type="predicted"/>
<evidence type="ECO:0000313" key="1">
    <source>
        <dbReference type="EMBL" id="ENX58804.1"/>
    </source>
</evidence>
<evidence type="ECO:0000313" key="2">
    <source>
        <dbReference type="Proteomes" id="UP000013084"/>
    </source>
</evidence>
<comment type="caution">
    <text evidence="1">The sequence shown here is derived from an EMBL/GenBank/DDBJ whole genome shotgun (WGS) entry which is preliminary data.</text>
</comment>
<organism evidence="1 2">
    <name type="scientific">Acinetobacter higginsii</name>
    <dbReference type="NCBI Taxonomy" id="70347"/>
    <lineage>
        <taxon>Bacteria</taxon>
        <taxon>Pseudomonadati</taxon>
        <taxon>Pseudomonadota</taxon>
        <taxon>Gammaproteobacteria</taxon>
        <taxon>Moraxellales</taxon>
        <taxon>Moraxellaceae</taxon>
        <taxon>Acinetobacter</taxon>
    </lineage>
</organism>
<keyword evidence="2" id="KW-1185">Reference proteome</keyword>
<name>N9RLG7_9GAMM</name>
<dbReference type="EMBL" id="APRN01000035">
    <property type="protein sequence ID" value="ENX58804.1"/>
    <property type="molecule type" value="Genomic_DNA"/>
</dbReference>
<dbReference type="RefSeq" id="WP_005202205.1">
    <property type="nucleotide sequence ID" value="NZ_KB850072.1"/>
</dbReference>
<dbReference type="Proteomes" id="UP000013084">
    <property type="component" value="Unassembled WGS sequence"/>
</dbReference>
<dbReference type="AlphaFoldDB" id="N9RLG7"/>
<dbReference type="PATRIC" id="fig|1217700.3.peg.1376"/>
<dbReference type="HOGENOM" id="CLU_318493_0_0_6"/>
<protein>
    <submittedName>
        <fullName evidence="1">Uncharacterized protein</fullName>
    </submittedName>
</protein>
<gene>
    <name evidence="1" type="ORF">F902_01431</name>
</gene>